<dbReference type="AlphaFoldDB" id="A0A2P4UGJ8"/>
<feature type="compositionally biased region" description="Basic and acidic residues" evidence="1">
    <location>
        <begin position="1"/>
        <end position="12"/>
    </location>
</feature>
<keyword evidence="3" id="KW-1185">Reference proteome</keyword>
<evidence type="ECO:0000313" key="2">
    <source>
        <dbReference type="EMBL" id="POM24171.1"/>
    </source>
</evidence>
<evidence type="ECO:0000313" key="3">
    <source>
        <dbReference type="Proteomes" id="UP000242367"/>
    </source>
</evidence>
<name>A0A2P4UGJ8_9ACTN</name>
<evidence type="ECO:0000256" key="1">
    <source>
        <dbReference type="SAM" id="MobiDB-lite"/>
    </source>
</evidence>
<dbReference type="EMBL" id="MTBP01000002">
    <property type="protein sequence ID" value="POM24171.1"/>
    <property type="molecule type" value="Genomic_DNA"/>
</dbReference>
<accession>A0A2P4UGJ8</accession>
<feature type="region of interest" description="Disordered" evidence="1">
    <location>
        <begin position="1"/>
        <end position="27"/>
    </location>
</feature>
<sequence length="64" mass="7059">MAWSWKLEKADGQDAGTAEETFPTRSDAESWLGESWRELRAGGVERVVLLDDGAAVYPMSLDEA</sequence>
<proteinExistence type="predicted"/>
<protein>
    <recommendedName>
        <fullName evidence="4">DUF2188 domain-containing protein</fullName>
    </recommendedName>
</protein>
<dbReference type="Proteomes" id="UP000242367">
    <property type="component" value="Unassembled WGS sequence"/>
</dbReference>
<organism evidence="2 3">
    <name type="scientific">Actinomadura rubteroloni</name>
    <dbReference type="NCBI Taxonomy" id="1926885"/>
    <lineage>
        <taxon>Bacteria</taxon>
        <taxon>Bacillati</taxon>
        <taxon>Actinomycetota</taxon>
        <taxon>Actinomycetes</taxon>
        <taxon>Streptosporangiales</taxon>
        <taxon>Thermomonosporaceae</taxon>
        <taxon>Actinomadura</taxon>
    </lineage>
</organism>
<evidence type="ECO:0008006" key="4">
    <source>
        <dbReference type="Google" id="ProtNLM"/>
    </source>
</evidence>
<comment type="caution">
    <text evidence="2">The sequence shown here is derived from an EMBL/GenBank/DDBJ whole genome shotgun (WGS) entry which is preliminary data.</text>
</comment>
<reference evidence="2 3" key="1">
    <citation type="journal article" date="2017" name="Chemistry">
        <title>Isolation, Biosynthesis and Chemical Modifications of Rubterolones A-F: Rare Tropolone Alkaloids from Actinomadura sp. 5-2.</title>
        <authorList>
            <person name="Guo H."/>
            <person name="Benndorf R."/>
            <person name="Leichnitz D."/>
            <person name="Klassen J.L."/>
            <person name="Vollmers J."/>
            <person name="Gorls H."/>
            <person name="Steinacker M."/>
            <person name="Weigel C."/>
            <person name="Dahse H.M."/>
            <person name="Kaster A.K."/>
            <person name="de Beer Z.W."/>
            <person name="Poulsen M."/>
            <person name="Beemelmanns C."/>
        </authorList>
    </citation>
    <scope>NUCLEOTIDE SEQUENCE [LARGE SCALE GENOMIC DNA]</scope>
    <source>
        <strain evidence="2 3">5-2</strain>
    </source>
</reference>
<gene>
    <name evidence="2" type="ORF">BTM25_27980</name>
</gene>